<dbReference type="Pfam" id="PF08905">
    <property type="entry name" value="DUF1850"/>
    <property type="match status" value="1"/>
</dbReference>
<accession>A0ABY5MIY4</accession>
<reference evidence="1 2" key="1">
    <citation type="submission" date="2018-07" db="EMBL/GenBank/DDBJ databases">
        <title>Genome sequence of Nitratireductor thuwali#1536.</title>
        <authorList>
            <person name="Michoud G."/>
            <person name="Merlino G."/>
            <person name="Sefrji F.O."/>
            <person name="Daffonchio D."/>
        </authorList>
    </citation>
    <scope>NUCLEOTIDE SEQUENCE [LARGE SCALE GENOMIC DNA]</scope>
    <source>
        <strain evidence="2">Nit1536</strain>
    </source>
</reference>
<evidence type="ECO:0000313" key="2">
    <source>
        <dbReference type="Proteomes" id="UP001342418"/>
    </source>
</evidence>
<dbReference type="InterPro" id="IPR015001">
    <property type="entry name" value="DUF1850"/>
</dbReference>
<organism evidence="1 2">
    <name type="scientific">Nitratireductor thuwali</name>
    <dbReference type="NCBI Taxonomy" id="2267699"/>
    <lineage>
        <taxon>Bacteria</taxon>
        <taxon>Pseudomonadati</taxon>
        <taxon>Pseudomonadota</taxon>
        <taxon>Alphaproteobacteria</taxon>
        <taxon>Hyphomicrobiales</taxon>
        <taxon>Phyllobacteriaceae</taxon>
        <taxon>Nitratireductor</taxon>
    </lineage>
</organism>
<dbReference type="EMBL" id="CP030941">
    <property type="protein sequence ID" value="UUP17963.1"/>
    <property type="molecule type" value="Genomic_DNA"/>
</dbReference>
<proteinExistence type="predicted"/>
<name>A0ABY5MIY4_9HYPH</name>
<protein>
    <recommendedName>
        <fullName evidence="3">DUF1850 domain-containing protein</fullName>
    </recommendedName>
</protein>
<evidence type="ECO:0008006" key="3">
    <source>
        <dbReference type="Google" id="ProtNLM"/>
    </source>
</evidence>
<gene>
    <name evidence="1" type="ORF">NTH_02439</name>
</gene>
<evidence type="ECO:0000313" key="1">
    <source>
        <dbReference type="EMBL" id="UUP17963.1"/>
    </source>
</evidence>
<keyword evidence="2" id="KW-1185">Reference proteome</keyword>
<dbReference type="Proteomes" id="UP001342418">
    <property type="component" value="Chromosome"/>
</dbReference>
<dbReference type="RefSeq" id="WP_338530240.1">
    <property type="nucleotide sequence ID" value="NZ_CP030941.1"/>
</dbReference>
<sequence>MSLCLVVSGTPFVIAATMFTLSWTHSVEKVEWQERWVVEQSGLRLVEARVKGSGAGMEPDSDAELVDGWWVYEPSLPPQKQLVLASSGKTAGGWELCAGEEKQCRTLGAEGGEPIVLRSCR</sequence>